<feature type="compositionally biased region" description="Pro residues" evidence="1">
    <location>
        <begin position="151"/>
        <end position="177"/>
    </location>
</feature>
<accession>A0A6A5Z9A9</accession>
<proteinExistence type="predicted"/>
<evidence type="ECO:0000313" key="2">
    <source>
        <dbReference type="EMBL" id="KAF2115327.1"/>
    </source>
</evidence>
<name>A0A6A5Z9A9_9PLEO</name>
<dbReference type="OrthoDB" id="5151921at2759"/>
<feature type="region of interest" description="Disordered" evidence="1">
    <location>
        <begin position="23"/>
        <end position="196"/>
    </location>
</feature>
<dbReference type="Proteomes" id="UP000799770">
    <property type="component" value="Unassembled WGS sequence"/>
</dbReference>
<feature type="compositionally biased region" description="Low complexity" evidence="1">
    <location>
        <begin position="84"/>
        <end position="97"/>
    </location>
</feature>
<feature type="compositionally biased region" description="Polar residues" evidence="1">
    <location>
        <begin position="61"/>
        <end position="71"/>
    </location>
</feature>
<evidence type="ECO:0000313" key="3">
    <source>
        <dbReference type="Proteomes" id="UP000799770"/>
    </source>
</evidence>
<sequence length="250" mass="27764">MTRPKARTISRPFDARHVAGVGVPGALPIGDLQRSSTTEFDNKENISGQKDGMEEKIAPKRSNTIAHSLSRPSLRLKTSMARLTNRSRSPSTSASSETTRRHRYEFEPDEDEQKRPTPLPILKRSTSSTFKRSTSSSSSAIRHAPSVTFKPTPPLPPSKSTPFPPTLPPREVPTKPPTRPKRADSGTAIDFTDVPADERPMGFKEILAVKSFEERMALYEKTRRYWASADHGLEDWIGRAAAGRSLFVNV</sequence>
<reference evidence="2" key="1">
    <citation type="journal article" date="2020" name="Stud. Mycol.">
        <title>101 Dothideomycetes genomes: a test case for predicting lifestyles and emergence of pathogens.</title>
        <authorList>
            <person name="Haridas S."/>
            <person name="Albert R."/>
            <person name="Binder M."/>
            <person name="Bloem J."/>
            <person name="Labutti K."/>
            <person name="Salamov A."/>
            <person name="Andreopoulos B."/>
            <person name="Baker S."/>
            <person name="Barry K."/>
            <person name="Bills G."/>
            <person name="Bluhm B."/>
            <person name="Cannon C."/>
            <person name="Castanera R."/>
            <person name="Culley D."/>
            <person name="Daum C."/>
            <person name="Ezra D."/>
            <person name="Gonzalez J."/>
            <person name="Henrissat B."/>
            <person name="Kuo A."/>
            <person name="Liang C."/>
            <person name="Lipzen A."/>
            <person name="Lutzoni F."/>
            <person name="Magnuson J."/>
            <person name="Mondo S."/>
            <person name="Nolan M."/>
            <person name="Ohm R."/>
            <person name="Pangilinan J."/>
            <person name="Park H.-J."/>
            <person name="Ramirez L."/>
            <person name="Alfaro M."/>
            <person name="Sun H."/>
            <person name="Tritt A."/>
            <person name="Yoshinaga Y."/>
            <person name="Zwiers L.-H."/>
            <person name="Turgeon B."/>
            <person name="Goodwin S."/>
            <person name="Spatafora J."/>
            <person name="Crous P."/>
            <person name="Grigoriev I."/>
        </authorList>
    </citation>
    <scope>NUCLEOTIDE SEQUENCE</scope>
    <source>
        <strain evidence="2">CBS 627.86</strain>
    </source>
</reference>
<dbReference type="AlphaFoldDB" id="A0A6A5Z9A9"/>
<evidence type="ECO:0000256" key="1">
    <source>
        <dbReference type="SAM" id="MobiDB-lite"/>
    </source>
</evidence>
<keyword evidence="3" id="KW-1185">Reference proteome</keyword>
<gene>
    <name evidence="2" type="ORF">BDV96DRAFT_646338</name>
</gene>
<protein>
    <submittedName>
        <fullName evidence="2">Uncharacterized protein</fullName>
    </submittedName>
</protein>
<dbReference type="EMBL" id="ML977323">
    <property type="protein sequence ID" value="KAF2115327.1"/>
    <property type="molecule type" value="Genomic_DNA"/>
</dbReference>
<feature type="compositionally biased region" description="Low complexity" evidence="1">
    <location>
        <begin position="123"/>
        <end position="150"/>
    </location>
</feature>
<organism evidence="2 3">
    <name type="scientific">Lophiotrema nucula</name>
    <dbReference type="NCBI Taxonomy" id="690887"/>
    <lineage>
        <taxon>Eukaryota</taxon>
        <taxon>Fungi</taxon>
        <taxon>Dikarya</taxon>
        <taxon>Ascomycota</taxon>
        <taxon>Pezizomycotina</taxon>
        <taxon>Dothideomycetes</taxon>
        <taxon>Pleosporomycetidae</taxon>
        <taxon>Pleosporales</taxon>
        <taxon>Lophiotremataceae</taxon>
        <taxon>Lophiotrema</taxon>
    </lineage>
</organism>